<dbReference type="NCBIfam" id="TIGR04256">
    <property type="entry name" value="GxxExxY"/>
    <property type="match status" value="1"/>
</dbReference>
<gene>
    <name evidence="1" type="ORF">IILFPGFB_00016</name>
</gene>
<dbReference type="AlphaFoldDB" id="A0A7G9YHG0"/>
<reference evidence="1" key="1">
    <citation type="submission" date="2020-06" db="EMBL/GenBank/DDBJ databases">
        <title>Unique genomic features of the anaerobic methanotrophic archaea.</title>
        <authorList>
            <person name="Chadwick G.L."/>
            <person name="Skennerton C.T."/>
            <person name="Laso-Perez R."/>
            <person name="Leu A.O."/>
            <person name="Speth D.R."/>
            <person name="Yu H."/>
            <person name="Morgan-Lang C."/>
            <person name="Hatzenpichler R."/>
            <person name="Goudeau D."/>
            <person name="Malmstrom R."/>
            <person name="Brazelton W.J."/>
            <person name="Woyke T."/>
            <person name="Hallam S.J."/>
            <person name="Tyson G.W."/>
            <person name="Wegener G."/>
            <person name="Boetius A."/>
            <person name="Orphan V."/>
        </authorList>
    </citation>
    <scope>NUCLEOTIDE SEQUENCE</scope>
</reference>
<dbReference type="EMBL" id="MT631263">
    <property type="protein sequence ID" value="QNO47444.1"/>
    <property type="molecule type" value="Genomic_DNA"/>
</dbReference>
<protein>
    <recommendedName>
        <fullName evidence="2">GxxExxY protein</fullName>
    </recommendedName>
</protein>
<organism evidence="1">
    <name type="scientific">Candidatus Methanogaster sp. ANME-2c ERB4</name>
    <dbReference type="NCBI Taxonomy" id="2759911"/>
    <lineage>
        <taxon>Archaea</taxon>
        <taxon>Methanobacteriati</taxon>
        <taxon>Methanobacteriota</taxon>
        <taxon>Stenosarchaea group</taxon>
        <taxon>Methanomicrobia</taxon>
        <taxon>Methanosarcinales</taxon>
        <taxon>ANME-2 cluster</taxon>
        <taxon>Candidatus Methanogasteraceae</taxon>
        <taxon>Candidatus Methanogaster</taxon>
    </lineage>
</organism>
<dbReference type="InterPro" id="IPR026350">
    <property type="entry name" value="GxxExxY"/>
</dbReference>
<name>A0A7G9YHG0_9EURY</name>
<evidence type="ECO:0008006" key="2">
    <source>
        <dbReference type="Google" id="ProtNLM"/>
    </source>
</evidence>
<dbReference type="Pfam" id="PF13366">
    <property type="entry name" value="PDDEXK_3"/>
    <property type="match status" value="1"/>
</dbReference>
<sequence length="71" mass="8145">MIEEQDVVFMTQLKHHHITEKIIGAAYKVHNTLGSGFLEKVYQNSLAIELRSLGFYSGCGETRLRYTIMVK</sequence>
<accession>A0A7G9YHG0</accession>
<evidence type="ECO:0000313" key="1">
    <source>
        <dbReference type="EMBL" id="QNO47444.1"/>
    </source>
</evidence>
<proteinExistence type="predicted"/>